<evidence type="ECO:0000256" key="2">
    <source>
        <dbReference type="ARBA" id="ARBA00015075"/>
    </source>
</evidence>
<dbReference type="InterPro" id="IPR002712">
    <property type="entry name" value="CcdB"/>
</dbReference>
<dbReference type="Gene3D" id="2.30.30.110">
    <property type="match status" value="1"/>
</dbReference>
<reference evidence="8 9" key="1">
    <citation type="submission" date="2020-05" db="EMBL/GenBank/DDBJ databases">
        <title>Ramlibacter rhizophilus sp. nov., isolated from rhizosphere soil of national flower Mugunghwa from South Korea.</title>
        <authorList>
            <person name="Zheng-Fei Y."/>
            <person name="Huan T."/>
        </authorList>
    </citation>
    <scope>NUCLEOTIDE SEQUENCE [LARGE SCALE GENOMIC DNA]</scope>
    <source>
        <strain evidence="8 9">H242</strain>
    </source>
</reference>
<dbReference type="Pfam" id="PF01845">
    <property type="entry name" value="CcdB"/>
    <property type="match status" value="1"/>
</dbReference>
<evidence type="ECO:0000256" key="1">
    <source>
        <dbReference type="ARBA" id="ARBA00005230"/>
    </source>
</evidence>
<keyword evidence="4" id="KW-0805">Transcription regulation</keyword>
<keyword evidence="9" id="KW-1185">Reference proteome</keyword>
<keyword evidence="3" id="KW-0678">Repressor</keyword>
<gene>
    <name evidence="8" type="ORF">HK414_10040</name>
</gene>
<comment type="similarity">
    <text evidence="1">Belongs to the CcdB toxin family.</text>
</comment>
<keyword evidence="5" id="KW-0804">Transcription</keyword>
<evidence type="ECO:0000256" key="5">
    <source>
        <dbReference type="ARBA" id="ARBA00023163"/>
    </source>
</evidence>
<name>A0ABX6P3K6_9BURK</name>
<proteinExistence type="inferred from homology"/>
<evidence type="ECO:0000313" key="9">
    <source>
        <dbReference type="Proteomes" id="UP000500826"/>
    </source>
</evidence>
<accession>A0ABX6P3K6</accession>
<dbReference type="EMBL" id="CP053418">
    <property type="protein sequence ID" value="QJW84109.1"/>
    <property type="molecule type" value="Genomic_DNA"/>
</dbReference>
<evidence type="ECO:0000256" key="7">
    <source>
        <dbReference type="ARBA" id="ARBA00033135"/>
    </source>
</evidence>
<dbReference type="Proteomes" id="UP000500826">
    <property type="component" value="Chromosome"/>
</dbReference>
<evidence type="ECO:0000313" key="8">
    <source>
        <dbReference type="EMBL" id="QJW84109.1"/>
    </source>
</evidence>
<protein>
    <recommendedName>
        <fullName evidence="2">Toxin CcdB</fullName>
    </recommendedName>
    <alternativeName>
        <fullName evidence="7">Cytotoxic protein CcdB</fullName>
    </alternativeName>
    <alternativeName>
        <fullName evidence="6">Protein LetD</fullName>
    </alternativeName>
</protein>
<evidence type="ECO:0000256" key="4">
    <source>
        <dbReference type="ARBA" id="ARBA00023015"/>
    </source>
</evidence>
<evidence type="ECO:0000256" key="6">
    <source>
        <dbReference type="ARBA" id="ARBA00029628"/>
    </source>
</evidence>
<reference evidence="8 9" key="2">
    <citation type="submission" date="2020-05" db="EMBL/GenBank/DDBJ databases">
        <authorList>
            <person name="Khan S.A."/>
            <person name="Jeon C.O."/>
            <person name="Chun B.H."/>
        </authorList>
    </citation>
    <scope>NUCLEOTIDE SEQUENCE [LARGE SCALE GENOMIC DNA]</scope>
    <source>
        <strain evidence="8 9">H242</strain>
    </source>
</reference>
<organism evidence="8 9">
    <name type="scientific">Ramlibacter terrae</name>
    <dbReference type="NCBI Taxonomy" id="2732511"/>
    <lineage>
        <taxon>Bacteria</taxon>
        <taxon>Pseudomonadati</taxon>
        <taxon>Pseudomonadota</taxon>
        <taxon>Betaproteobacteria</taxon>
        <taxon>Burkholderiales</taxon>
        <taxon>Comamonadaceae</taxon>
        <taxon>Ramlibacter</taxon>
    </lineage>
</organism>
<dbReference type="SUPFAM" id="SSF50118">
    <property type="entry name" value="Cell growth inhibitor/plasmid maintenance toxic component"/>
    <property type="match status" value="1"/>
</dbReference>
<evidence type="ECO:0000256" key="3">
    <source>
        <dbReference type="ARBA" id="ARBA00022491"/>
    </source>
</evidence>
<dbReference type="InterPro" id="IPR011067">
    <property type="entry name" value="Plasmid_toxin/cell-grow_inhib"/>
</dbReference>
<sequence length="105" mass="11758">MARFDVYANPDASDRKRIPFLLDVQHHHLHELHTHMVVPLWLHGSMPGVIQRLNPELKVAGKTVVMDTSSLGAVPMAELRKPVDNLAAQQLTIQTPGHALRFLLT</sequence>